<protein>
    <submittedName>
        <fullName evidence="3">Uncharacterized protein</fullName>
    </submittedName>
</protein>
<name>A0AAE0N5Z5_9PEZI</name>
<evidence type="ECO:0000256" key="2">
    <source>
        <dbReference type="SAM" id="MobiDB-lite"/>
    </source>
</evidence>
<keyword evidence="1" id="KW-0175">Coiled coil</keyword>
<feature type="coiled-coil region" evidence="1">
    <location>
        <begin position="302"/>
        <end position="382"/>
    </location>
</feature>
<reference evidence="3" key="2">
    <citation type="submission" date="2023-06" db="EMBL/GenBank/DDBJ databases">
        <authorList>
            <consortium name="Lawrence Berkeley National Laboratory"/>
            <person name="Haridas S."/>
            <person name="Hensen N."/>
            <person name="Bonometti L."/>
            <person name="Westerberg I."/>
            <person name="Brannstrom I.O."/>
            <person name="Guillou S."/>
            <person name="Cros-Aarteil S."/>
            <person name="Calhoun S."/>
            <person name="Kuo A."/>
            <person name="Mondo S."/>
            <person name="Pangilinan J."/>
            <person name="Riley R."/>
            <person name="LaButti K."/>
            <person name="Andreopoulos B."/>
            <person name="Lipzen A."/>
            <person name="Chen C."/>
            <person name="Yanf M."/>
            <person name="Daum C."/>
            <person name="Ng V."/>
            <person name="Clum A."/>
            <person name="Steindorff A."/>
            <person name="Ohm R."/>
            <person name="Martin F."/>
            <person name="Silar P."/>
            <person name="Natvig D."/>
            <person name="Lalanne C."/>
            <person name="Gautier V."/>
            <person name="Ament-velasquez S.L."/>
            <person name="Kruys A."/>
            <person name="Hutchinson M.I."/>
            <person name="Powell A.J."/>
            <person name="Barry K."/>
            <person name="Miller A.N."/>
            <person name="Grigoriev I.V."/>
            <person name="Debuchy R."/>
            <person name="Gladieux P."/>
            <person name="Thoren M.H."/>
            <person name="Johannesson H."/>
        </authorList>
    </citation>
    <scope>NUCLEOTIDE SEQUENCE</scope>
    <source>
        <strain evidence="3">CBS 232.78</strain>
    </source>
</reference>
<evidence type="ECO:0000256" key="1">
    <source>
        <dbReference type="SAM" id="Coils"/>
    </source>
</evidence>
<sequence length="580" mass="64342">MPAVVREYQDQDEVLALIYDIQKASRMSNWSPAVRAAPEAIVIMAVCLSAASHPDAQAIEIGKGWTDLDGGEIKFPSKFLNTNLQHCTDLGRAAFRTAETGMRQLQLNLEDILGSHGTIRGIARLLDRPKAARFQLRPKMDSLRDSAADCLKNANNIRDRFDKLLAFTSALYKATEDAQGATTQQEAANKKGMTQQESDIKTYEMELADIRAQQTKDTALLNLALLALDEAEKEVKTANAAVLVTPKMMTADELKAVVGMSAPLPPSGDGVFQTIGNYIGGKSEKRRKKEAAAMIEHGERIAKRQDQLLKVQQQNAEEYRKNAQTTLDKARADVKAKQEVLDRTLVAGKETAEKLRSASRSLDTANHMLEQLQEEKMDLGKAKKIIGTSLDSLMRFKQQIDDMLAYFTENAVIVQQMIAPRGHLGQLLEQIEGVSMGGGNTKGARVIENFKFEDEDREDFLQHALQLEGRFSGIYEIAGIYLEISKKYIIPGINQMEELSIMSERQYGSSLLRFQQWIADAKQDIEAMSSERREREITRTIGMNMWQMATGAKMIANSPFPDGGTGTGAIEANGSDDDEE</sequence>
<dbReference type="Proteomes" id="UP001285441">
    <property type="component" value="Unassembled WGS sequence"/>
</dbReference>
<organism evidence="3 4">
    <name type="scientific">Podospora didyma</name>
    <dbReference type="NCBI Taxonomy" id="330526"/>
    <lineage>
        <taxon>Eukaryota</taxon>
        <taxon>Fungi</taxon>
        <taxon>Dikarya</taxon>
        <taxon>Ascomycota</taxon>
        <taxon>Pezizomycotina</taxon>
        <taxon>Sordariomycetes</taxon>
        <taxon>Sordariomycetidae</taxon>
        <taxon>Sordariales</taxon>
        <taxon>Podosporaceae</taxon>
        <taxon>Podospora</taxon>
    </lineage>
</organism>
<dbReference type="PANTHER" id="PTHR33488:SF2">
    <property type="entry name" value="EARLY ENDOSOME ANTIGEN 1-LIKE"/>
    <property type="match status" value="1"/>
</dbReference>
<feature type="coiled-coil region" evidence="1">
    <location>
        <begin position="193"/>
        <end position="241"/>
    </location>
</feature>
<dbReference type="EMBL" id="JAULSW010000009">
    <property type="protein sequence ID" value="KAK3370694.1"/>
    <property type="molecule type" value="Genomic_DNA"/>
</dbReference>
<evidence type="ECO:0000313" key="3">
    <source>
        <dbReference type="EMBL" id="KAK3370694.1"/>
    </source>
</evidence>
<dbReference type="PANTHER" id="PTHR33488">
    <property type="entry name" value="ZGC:162509"/>
    <property type="match status" value="1"/>
</dbReference>
<comment type="caution">
    <text evidence="3">The sequence shown here is derived from an EMBL/GenBank/DDBJ whole genome shotgun (WGS) entry which is preliminary data.</text>
</comment>
<evidence type="ECO:0000313" key="4">
    <source>
        <dbReference type="Proteomes" id="UP001285441"/>
    </source>
</evidence>
<proteinExistence type="predicted"/>
<keyword evidence="4" id="KW-1185">Reference proteome</keyword>
<gene>
    <name evidence="3" type="ORF">B0H63DRAFT_487440</name>
</gene>
<feature type="region of interest" description="Disordered" evidence="2">
    <location>
        <begin position="560"/>
        <end position="580"/>
    </location>
</feature>
<accession>A0AAE0N5Z5</accession>
<dbReference type="AlphaFoldDB" id="A0AAE0N5Z5"/>
<reference evidence="3" key="1">
    <citation type="journal article" date="2023" name="Mol. Phylogenet. Evol.">
        <title>Genome-scale phylogeny and comparative genomics of the fungal order Sordariales.</title>
        <authorList>
            <person name="Hensen N."/>
            <person name="Bonometti L."/>
            <person name="Westerberg I."/>
            <person name="Brannstrom I.O."/>
            <person name="Guillou S."/>
            <person name="Cros-Aarteil S."/>
            <person name="Calhoun S."/>
            <person name="Haridas S."/>
            <person name="Kuo A."/>
            <person name="Mondo S."/>
            <person name="Pangilinan J."/>
            <person name="Riley R."/>
            <person name="LaButti K."/>
            <person name="Andreopoulos B."/>
            <person name="Lipzen A."/>
            <person name="Chen C."/>
            <person name="Yan M."/>
            <person name="Daum C."/>
            <person name="Ng V."/>
            <person name="Clum A."/>
            <person name="Steindorff A."/>
            <person name="Ohm R.A."/>
            <person name="Martin F."/>
            <person name="Silar P."/>
            <person name="Natvig D.O."/>
            <person name="Lalanne C."/>
            <person name="Gautier V."/>
            <person name="Ament-Velasquez S.L."/>
            <person name="Kruys A."/>
            <person name="Hutchinson M.I."/>
            <person name="Powell A.J."/>
            <person name="Barry K."/>
            <person name="Miller A.N."/>
            <person name="Grigoriev I.V."/>
            <person name="Debuchy R."/>
            <person name="Gladieux P."/>
            <person name="Hiltunen Thoren M."/>
            <person name="Johannesson H."/>
        </authorList>
    </citation>
    <scope>NUCLEOTIDE SEQUENCE</scope>
    <source>
        <strain evidence="3">CBS 232.78</strain>
    </source>
</reference>